<dbReference type="InterPro" id="IPR048869">
    <property type="entry name" value="OCRL-1_2_ASH"/>
</dbReference>
<dbReference type="InterPro" id="IPR000300">
    <property type="entry name" value="IPPc"/>
</dbReference>
<evidence type="ECO:0000256" key="6">
    <source>
        <dbReference type="ARBA" id="ARBA00022801"/>
    </source>
</evidence>
<reference evidence="11 12" key="1">
    <citation type="submission" date="2024-02" db="EMBL/GenBank/DDBJ databases">
        <title>Chromosome-scale genome assembly of the rough periwinkle Littorina saxatilis.</title>
        <authorList>
            <person name="De Jode A."/>
            <person name="Faria R."/>
            <person name="Formenti G."/>
            <person name="Sims Y."/>
            <person name="Smith T.P."/>
            <person name="Tracey A."/>
            <person name="Wood J.M.D."/>
            <person name="Zagrodzka Z.B."/>
            <person name="Johannesson K."/>
            <person name="Butlin R.K."/>
            <person name="Leder E.H."/>
        </authorList>
    </citation>
    <scope>NUCLEOTIDE SEQUENCE [LARGE SCALE GENOMIC DNA]</scope>
    <source>
        <strain evidence="11">Snail1</strain>
        <tissue evidence="11">Muscle</tissue>
    </source>
</reference>
<evidence type="ECO:0000256" key="5">
    <source>
        <dbReference type="ARBA" id="ARBA00022753"/>
    </source>
</evidence>
<evidence type="ECO:0000256" key="8">
    <source>
        <dbReference type="ARBA" id="ARBA00023136"/>
    </source>
</evidence>
<dbReference type="SMART" id="SM00324">
    <property type="entry name" value="RhoGAP"/>
    <property type="match status" value="1"/>
</dbReference>
<dbReference type="FunFam" id="3.60.10.10:FF:000004">
    <property type="entry name" value="Type II inositol 1,4,5-trisphosphate 5-phosphatase"/>
    <property type="match status" value="1"/>
</dbReference>
<dbReference type="InterPro" id="IPR036691">
    <property type="entry name" value="Endo/exonu/phosph_ase_sf"/>
</dbReference>
<dbReference type="SUPFAM" id="SSF56219">
    <property type="entry name" value="DNase I-like"/>
    <property type="match status" value="1"/>
</dbReference>
<dbReference type="Gene3D" id="2.30.29.110">
    <property type="match status" value="1"/>
</dbReference>
<dbReference type="InterPro" id="IPR000198">
    <property type="entry name" value="RhoGAP_dom"/>
</dbReference>
<dbReference type="AlphaFoldDB" id="A0AAN9BKL5"/>
<evidence type="ECO:0000256" key="1">
    <source>
        <dbReference type="ARBA" id="ARBA00004146"/>
    </source>
</evidence>
<dbReference type="InterPro" id="IPR031896">
    <property type="entry name" value="INPP5B_PH_dom"/>
</dbReference>
<dbReference type="CDD" id="cd09093">
    <property type="entry name" value="INPP5c_INPP5B"/>
    <property type="match status" value="1"/>
</dbReference>
<evidence type="ECO:0000259" key="10">
    <source>
        <dbReference type="PROSITE" id="PS50238"/>
    </source>
</evidence>
<dbReference type="InterPro" id="IPR013783">
    <property type="entry name" value="Ig-like_fold"/>
</dbReference>
<dbReference type="InterPro" id="IPR037793">
    <property type="entry name" value="OCRL1/INPP5B_INPP5c"/>
</dbReference>
<dbReference type="PANTHER" id="PTHR11200:SF300">
    <property type="entry name" value="TYPE II INOSITOL 1,4,5-TRISPHOSPHATE 5-PHOSPHATASE"/>
    <property type="match status" value="1"/>
</dbReference>
<feature type="domain" description="Rho-GAP" evidence="10">
    <location>
        <begin position="754"/>
        <end position="942"/>
    </location>
</feature>
<keyword evidence="8" id="KW-0472">Membrane</keyword>
<dbReference type="Pfam" id="PF21310">
    <property type="entry name" value="OCRL-like_ASH"/>
    <property type="match status" value="1"/>
</dbReference>
<evidence type="ECO:0000256" key="2">
    <source>
        <dbReference type="ARBA" id="ARBA00004580"/>
    </source>
</evidence>
<evidence type="ECO:0000313" key="11">
    <source>
        <dbReference type="EMBL" id="KAK7107287.1"/>
    </source>
</evidence>
<dbReference type="Gene3D" id="1.10.555.10">
    <property type="entry name" value="Rho GTPase activation protein"/>
    <property type="match status" value="1"/>
</dbReference>
<keyword evidence="5" id="KW-0967">Endosome</keyword>
<dbReference type="Pfam" id="PF22669">
    <property type="entry name" value="Exo_endo_phos2"/>
    <property type="match status" value="1"/>
</dbReference>
<keyword evidence="6" id="KW-0378">Hydrolase</keyword>
<dbReference type="PANTHER" id="PTHR11200">
    <property type="entry name" value="INOSITOL 5-PHOSPHATASE"/>
    <property type="match status" value="1"/>
</dbReference>
<dbReference type="FunFam" id="1.10.555.10:FF:000012">
    <property type="entry name" value="Putative inositol polyphosphate 5-phosphatase OCRL-1"/>
    <property type="match status" value="1"/>
</dbReference>
<comment type="caution">
    <text evidence="11">The sequence shown here is derived from an EMBL/GenBank/DDBJ whole genome shotgun (WGS) entry which is preliminary data.</text>
</comment>
<protein>
    <recommendedName>
        <fullName evidence="4">phosphoinositide 5-phosphatase</fullName>
        <ecNumber evidence="4">3.1.3.36</ecNumber>
    </recommendedName>
</protein>
<keyword evidence="12" id="KW-1185">Reference proteome</keyword>
<dbReference type="EMBL" id="JBAMIC010000004">
    <property type="protein sequence ID" value="KAK7107287.1"/>
    <property type="molecule type" value="Genomic_DNA"/>
</dbReference>
<gene>
    <name evidence="11" type="ORF">V1264_015235</name>
</gene>
<dbReference type="GO" id="GO:0030670">
    <property type="term" value="C:phagocytic vesicle membrane"/>
    <property type="evidence" value="ECO:0007669"/>
    <property type="project" value="UniProtKB-SubCell"/>
</dbReference>
<dbReference type="GO" id="GO:0046856">
    <property type="term" value="P:phosphatidylinositol dephosphorylation"/>
    <property type="evidence" value="ECO:0007669"/>
    <property type="project" value="InterPro"/>
</dbReference>
<dbReference type="FunFam" id="2.60.40.10:FF:000132">
    <property type="entry name" value="Inositol polyphosphate 5-phosphatase OCRL-1 isoform b"/>
    <property type="match status" value="1"/>
</dbReference>
<keyword evidence="9" id="KW-0968">Cytoplasmic vesicle</keyword>
<dbReference type="GO" id="GO:0004439">
    <property type="term" value="F:phosphatidylinositol-4,5-bisphosphate 5-phosphatase activity"/>
    <property type="evidence" value="ECO:0007669"/>
    <property type="project" value="UniProtKB-EC"/>
</dbReference>
<dbReference type="Pfam" id="PF16776">
    <property type="entry name" value="INPP5B_PH"/>
    <property type="match status" value="1"/>
</dbReference>
<evidence type="ECO:0000256" key="3">
    <source>
        <dbReference type="ARBA" id="ARBA00005910"/>
    </source>
</evidence>
<dbReference type="Pfam" id="PF00620">
    <property type="entry name" value="RhoGAP"/>
    <property type="match status" value="1"/>
</dbReference>
<sequence length="942" mass="107241">MDLRQLVQKKLSSEEKCLKCIEAAKIIDDKRHLRIIAITEKRDEHAIFIFTTNRIPCLSSEDMKLETVLPVESQLRCHAETPRGDSSGKPSTEFLLGLKSPEVHILLEMPQHKSTQAFLAEIKRAQDLYSQNAAFGAVPSFDWLTKYRTRLGQSNPFAEDVFDPLKYMNLEDSNMKVSVSETDFQDRDSSSSTTWFTDSFERKTQMNGQGMSAAMGSSYGSRDSLDAHRDFDQTDSIETMQRQLGLGPGIELPLGAKPVSSREAVAKRILMDREDEFVDLTKVRVFCGTWNVNGKSPTQALNKWLVVDERAPDIYAIGFQELDLSKEAFVFSESAKEAEWQEAVKKFLHPKEKYRKVKSVRIVGILLIVFIREKLAKHVSFIDSDSVPTGIMGFMGNKGGVSVRFTLQSTSFCFINSHLAAHQEEFERRNQDYRDIMSKTRFKQFVPPLTIGEHEAVFWIGDLNYRISNISIEDVKTSIRDQKYKALLRSDQLFNQLGTTDIFRGFQEGDITFDPTYKFDTGTDVYDTSEKSRIPAWCDRILWQGVGIALLRYDSHPQLRISDHKPVSANFEVEVKVIDEKRYKKVYEDIMKKLDRIENEFLPQIKLDKTECHFKDVKFIEPQVETITIANVGQAYVEFEFINKLDDARYSKPWLTITPCKEVIKPGLSCDVQIEVYVDKSTVSSLNSSKDNLEDILVLHLHGGKDIFVTVSGNYLSSVFGSSLEALIQMHCPIRQVPTTQLVEIEQPGSLGHVDLTKTGGRLYMVPKELWRLIQHITNHGKDKADLFQIPGLQAEIQQIRDCLDTGEPEVLPGSVHSAAESLLLFLECLAEPVIPFSVFQQCLSASNNLLLSKQVLSQIPDYHKNTFHYLCEFLKEMLKYSEMNGLEIKFVATIFGEVLLRAPPSASKELGSQRARRHRAQEEEAKKAAFMYHFLSNDVLS</sequence>
<dbReference type="Gene3D" id="3.60.10.10">
    <property type="entry name" value="Endonuclease/exonuclease/phosphatase"/>
    <property type="match status" value="1"/>
</dbReference>
<name>A0AAN9BKL5_9CAEN</name>
<accession>A0AAN9BKL5</accession>
<comment type="subcellular location">
    <subcellularLocation>
        <location evidence="2">Cytoplasmic vesicle</location>
        <location evidence="2">Phagosome membrane</location>
    </subcellularLocation>
    <subcellularLocation>
        <location evidence="1">Early endosome membrane</location>
    </subcellularLocation>
</comment>
<keyword evidence="7" id="KW-0443">Lipid metabolism</keyword>
<dbReference type="CDD" id="cd04380">
    <property type="entry name" value="RhoGAP_OCRL1"/>
    <property type="match status" value="1"/>
</dbReference>
<proteinExistence type="inferred from homology"/>
<dbReference type="InterPro" id="IPR008936">
    <property type="entry name" value="Rho_GTPase_activation_prot"/>
</dbReference>
<dbReference type="EC" id="3.1.3.36" evidence="4"/>
<dbReference type="Gene3D" id="2.60.40.10">
    <property type="entry name" value="Immunoglobulins"/>
    <property type="match status" value="1"/>
</dbReference>
<dbReference type="SUPFAM" id="SSF48350">
    <property type="entry name" value="GTPase activation domain, GAP"/>
    <property type="match status" value="1"/>
</dbReference>
<dbReference type="GO" id="GO:0031901">
    <property type="term" value="C:early endosome membrane"/>
    <property type="evidence" value="ECO:0007669"/>
    <property type="project" value="UniProtKB-SubCell"/>
</dbReference>
<evidence type="ECO:0000256" key="7">
    <source>
        <dbReference type="ARBA" id="ARBA00023098"/>
    </source>
</evidence>
<evidence type="ECO:0000256" key="4">
    <source>
        <dbReference type="ARBA" id="ARBA00013044"/>
    </source>
</evidence>
<dbReference type="InterPro" id="IPR046985">
    <property type="entry name" value="IP5"/>
</dbReference>
<evidence type="ECO:0000256" key="9">
    <source>
        <dbReference type="ARBA" id="ARBA00023329"/>
    </source>
</evidence>
<organism evidence="11 12">
    <name type="scientific">Littorina saxatilis</name>
    <dbReference type="NCBI Taxonomy" id="31220"/>
    <lineage>
        <taxon>Eukaryota</taxon>
        <taxon>Metazoa</taxon>
        <taxon>Spiralia</taxon>
        <taxon>Lophotrochozoa</taxon>
        <taxon>Mollusca</taxon>
        <taxon>Gastropoda</taxon>
        <taxon>Caenogastropoda</taxon>
        <taxon>Littorinimorpha</taxon>
        <taxon>Littorinoidea</taxon>
        <taxon>Littorinidae</taxon>
        <taxon>Littorina</taxon>
    </lineage>
</organism>
<dbReference type="Proteomes" id="UP001374579">
    <property type="component" value="Unassembled WGS sequence"/>
</dbReference>
<dbReference type="GO" id="GO:0007165">
    <property type="term" value="P:signal transduction"/>
    <property type="evidence" value="ECO:0007669"/>
    <property type="project" value="InterPro"/>
</dbReference>
<dbReference type="PROSITE" id="PS50238">
    <property type="entry name" value="RHOGAP"/>
    <property type="match status" value="1"/>
</dbReference>
<evidence type="ECO:0000313" key="12">
    <source>
        <dbReference type="Proteomes" id="UP001374579"/>
    </source>
</evidence>
<comment type="similarity">
    <text evidence="3">Belongs to the inositol 1,4,5-trisphosphate 5-phosphatase type II family.</text>
</comment>
<dbReference type="InterPro" id="IPR047078">
    <property type="entry name" value="RhoGAP_OCRL1"/>
</dbReference>
<dbReference type="GO" id="GO:0052745">
    <property type="term" value="F:inositol phosphate phosphatase activity"/>
    <property type="evidence" value="ECO:0007669"/>
    <property type="project" value="InterPro"/>
</dbReference>
<dbReference type="SMART" id="SM00128">
    <property type="entry name" value="IPPc"/>
    <property type="match status" value="1"/>
</dbReference>